<evidence type="ECO:0000313" key="8">
    <source>
        <dbReference type="EMBL" id="CDZ49412.1"/>
    </source>
</evidence>
<feature type="transmembrane region" description="Helical" evidence="7">
    <location>
        <begin position="185"/>
        <end position="204"/>
    </location>
</feature>
<evidence type="ECO:0000313" key="9">
    <source>
        <dbReference type="Proteomes" id="UP000039660"/>
    </source>
</evidence>
<dbReference type="RefSeq" id="WP_245289991.1">
    <property type="nucleotide sequence ID" value="NZ_CCRK01000006.1"/>
</dbReference>
<accession>A0A0T7GQ76</accession>
<feature type="transmembrane region" description="Helical" evidence="7">
    <location>
        <begin position="29"/>
        <end position="58"/>
    </location>
</feature>
<name>A0A0T7GQ76_NEOGA</name>
<keyword evidence="3" id="KW-0813">Transport</keyword>
<feature type="transmembrane region" description="Helical" evidence="7">
    <location>
        <begin position="107"/>
        <end position="130"/>
    </location>
</feature>
<feature type="transmembrane region" description="Helical" evidence="7">
    <location>
        <begin position="371"/>
        <end position="392"/>
    </location>
</feature>
<feature type="transmembrane region" description="Helical" evidence="7">
    <location>
        <begin position="404"/>
        <end position="422"/>
    </location>
</feature>
<dbReference type="GO" id="GO:0015297">
    <property type="term" value="F:antiporter activity"/>
    <property type="evidence" value="ECO:0007669"/>
    <property type="project" value="InterPro"/>
</dbReference>
<keyword evidence="6 7" id="KW-0472">Membrane</keyword>
<evidence type="ECO:0000256" key="2">
    <source>
        <dbReference type="ARBA" id="ARBA00010199"/>
    </source>
</evidence>
<dbReference type="InterPro" id="IPR044644">
    <property type="entry name" value="DinF-like"/>
</dbReference>
<dbReference type="PANTHER" id="PTHR43298:SF2">
    <property type="entry name" value="FMN_FAD EXPORTER YEEO-RELATED"/>
    <property type="match status" value="1"/>
</dbReference>
<feature type="transmembrane region" description="Helical" evidence="7">
    <location>
        <begin position="259"/>
        <end position="276"/>
    </location>
</feature>
<dbReference type="AlphaFoldDB" id="A0A0T7GQ76"/>
<sequence length="459" mass="49065">MESGELGRNHEAGTIGSRAIRPFDVTHRLVLGIAIPMTLGFLTTPLLGLTSTAVVGQLGQAESLAGLAIGAILFDLIYGSLSFFRTSTTGLVAQAFGRGDRREQQAVFWRAFLSALGLGVIMLAFSPLILRYAPDLMTSDPAVADVTRHYFGIRVLTSPATFANFAILGFVLGRGQGMLGLTLQIILNGTNIVLAILFGLVFGWGVAGVAWATAAAEVTAVVIGLVIVSRQFSAAYRPTRADLLDAAKLRQLFQLNADILIRSLILNGAFAVLTRVGSSFGAVTLAANAVLMNIFMLSAFFLDGLAGAAEQLAGRAVGAQYRPSFDRALKLTGLWSFVMAGVVGLFFVVFGQPIIQLLTTSEEVRQEAYVYLGWAAVTGLTGALAFQMDGVFIGATWSREMRNMMLVSFAGYCVSLAVLVPMMGNHGLWLSLNLFLLMRGFFLAAMVPRKARQSFVSAH</sequence>
<dbReference type="CDD" id="cd13136">
    <property type="entry name" value="MATE_DinF_like"/>
    <property type="match status" value="1"/>
</dbReference>
<reference evidence="8 9" key="1">
    <citation type="submission" date="2014-08" db="EMBL/GenBank/DDBJ databases">
        <authorList>
            <person name="Chen Y.-H."/>
        </authorList>
    </citation>
    <scope>NUCLEOTIDE SEQUENCE [LARGE SCALE GENOMIC DNA]</scope>
</reference>
<evidence type="ECO:0000256" key="4">
    <source>
        <dbReference type="ARBA" id="ARBA00022692"/>
    </source>
</evidence>
<organism evidence="8 9">
    <name type="scientific">Neorhizobium galegae bv. officinalis</name>
    <dbReference type="NCBI Taxonomy" id="323656"/>
    <lineage>
        <taxon>Bacteria</taxon>
        <taxon>Pseudomonadati</taxon>
        <taxon>Pseudomonadota</taxon>
        <taxon>Alphaproteobacteria</taxon>
        <taxon>Hyphomicrobiales</taxon>
        <taxon>Rhizobiaceae</taxon>
        <taxon>Rhizobium/Agrobacterium group</taxon>
        <taxon>Neorhizobium</taxon>
    </lineage>
</organism>
<feature type="transmembrane region" description="Helical" evidence="7">
    <location>
        <begin position="210"/>
        <end position="228"/>
    </location>
</feature>
<evidence type="ECO:0000256" key="3">
    <source>
        <dbReference type="ARBA" id="ARBA00022448"/>
    </source>
</evidence>
<proteinExistence type="inferred from homology"/>
<dbReference type="InterPro" id="IPR050222">
    <property type="entry name" value="MATE_MdtK"/>
</dbReference>
<dbReference type="EMBL" id="CCRK01000006">
    <property type="protein sequence ID" value="CDZ49412.1"/>
    <property type="molecule type" value="Genomic_DNA"/>
</dbReference>
<evidence type="ECO:0000256" key="6">
    <source>
        <dbReference type="ARBA" id="ARBA00023136"/>
    </source>
</evidence>
<feature type="transmembrane region" description="Helical" evidence="7">
    <location>
        <begin position="150"/>
        <end position="173"/>
    </location>
</feature>
<dbReference type="PANTHER" id="PTHR43298">
    <property type="entry name" value="MULTIDRUG RESISTANCE PROTEIN NORM-RELATED"/>
    <property type="match status" value="1"/>
</dbReference>
<evidence type="ECO:0000256" key="1">
    <source>
        <dbReference type="ARBA" id="ARBA00004141"/>
    </source>
</evidence>
<protein>
    <submittedName>
        <fullName evidence="8">DNA-damage-inducible SOS response protein</fullName>
    </submittedName>
</protein>
<keyword evidence="4 7" id="KW-0812">Transmembrane</keyword>
<feature type="transmembrane region" description="Helical" evidence="7">
    <location>
        <begin position="428"/>
        <end position="447"/>
    </location>
</feature>
<keyword evidence="5 7" id="KW-1133">Transmembrane helix</keyword>
<comment type="subcellular location">
    <subcellularLocation>
        <location evidence="1">Membrane</location>
        <topology evidence="1">Multi-pass membrane protein</topology>
    </subcellularLocation>
</comment>
<dbReference type="InterPro" id="IPR002528">
    <property type="entry name" value="MATE_fam"/>
</dbReference>
<feature type="transmembrane region" description="Helical" evidence="7">
    <location>
        <begin position="331"/>
        <end position="351"/>
    </location>
</feature>
<feature type="transmembrane region" description="Helical" evidence="7">
    <location>
        <begin position="64"/>
        <end position="86"/>
    </location>
</feature>
<comment type="similarity">
    <text evidence="2">Belongs to the multi antimicrobial extrusion (MATE) (TC 2.A.66.1) family.</text>
</comment>
<dbReference type="Pfam" id="PF01554">
    <property type="entry name" value="MatE"/>
    <property type="match status" value="2"/>
</dbReference>
<dbReference type="NCBIfam" id="TIGR00797">
    <property type="entry name" value="matE"/>
    <property type="match status" value="1"/>
</dbReference>
<dbReference type="Proteomes" id="UP000039660">
    <property type="component" value="Unassembled WGS sequence"/>
</dbReference>
<dbReference type="GO" id="GO:0042910">
    <property type="term" value="F:xenobiotic transmembrane transporter activity"/>
    <property type="evidence" value="ECO:0007669"/>
    <property type="project" value="InterPro"/>
</dbReference>
<evidence type="ECO:0000256" key="7">
    <source>
        <dbReference type="SAM" id="Phobius"/>
    </source>
</evidence>
<feature type="transmembrane region" description="Helical" evidence="7">
    <location>
        <begin position="282"/>
        <end position="302"/>
    </location>
</feature>
<evidence type="ECO:0000256" key="5">
    <source>
        <dbReference type="ARBA" id="ARBA00022989"/>
    </source>
</evidence>
<gene>
    <name evidence="8" type="ORF">NGAL_HAMBI1189_29290</name>
</gene>
<dbReference type="GO" id="GO:0005886">
    <property type="term" value="C:plasma membrane"/>
    <property type="evidence" value="ECO:0007669"/>
    <property type="project" value="TreeGrafter"/>
</dbReference>